<evidence type="ECO:0000313" key="2">
    <source>
        <dbReference type="Proteomes" id="UP000027345"/>
    </source>
</evidence>
<organism evidence="1 2">
    <name type="scientific">Amycolatopsis rifamycinica</name>
    <dbReference type="NCBI Taxonomy" id="287986"/>
    <lineage>
        <taxon>Bacteria</taxon>
        <taxon>Bacillati</taxon>
        <taxon>Actinomycetota</taxon>
        <taxon>Actinomycetes</taxon>
        <taxon>Pseudonocardiales</taxon>
        <taxon>Pseudonocardiaceae</taxon>
        <taxon>Amycolatopsis</taxon>
    </lineage>
</organism>
<dbReference type="RefSeq" id="WP_043787320.1">
    <property type="nucleotide sequence ID" value="NZ_JMQI01000070.1"/>
</dbReference>
<dbReference type="OrthoDB" id="3711227at2"/>
<comment type="caution">
    <text evidence="1">The sequence shown here is derived from an EMBL/GenBank/DDBJ whole genome shotgun (WGS) entry which is preliminary data.</text>
</comment>
<dbReference type="EMBL" id="JMQI01000070">
    <property type="protein sequence ID" value="KDN17625.1"/>
    <property type="molecule type" value="Genomic_DNA"/>
</dbReference>
<evidence type="ECO:0000313" key="1">
    <source>
        <dbReference type="EMBL" id="KDN17625.1"/>
    </source>
</evidence>
<protein>
    <recommendedName>
        <fullName evidence="3">Asp23/Gls24 family envelope stress response protein</fullName>
    </recommendedName>
</protein>
<dbReference type="STRING" id="287986.DV20_34695"/>
<sequence length="195" mass="20940">MAMTDYELPCERDVEQVWERLDAVGAGLADEHELTCPHCGAARESLLALREATAELTAEEDAPSPDLFTRIMSAVRAEVRRGSMVRLPTPEPGFVEVSEQAVAAVLRYAADTVDGVRARRCRVRTVAEGGVEVELTLAVSLRNATGGAALARVRERVTAAAAARVGLTLAKLDLHVDDVFEEDVFAEDPAGEPAE</sequence>
<proteinExistence type="predicted"/>
<dbReference type="Proteomes" id="UP000027345">
    <property type="component" value="Unassembled WGS sequence"/>
</dbReference>
<accession>A0A066TRZ2</accession>
<reference evidence="1 2" key="1">
    <citation type="submission" date="2014-05" db="EMBL/GenBank/DDBJ databases">
        <title>Draft genome sequence of Amycolatopsis rifamycinica DSM 46095.</title>
        <authorList>
            <person name="Lal R."/>
            <person name="Saxena A."/>
            <person name="Kumari R."/>
            <person name="Mukherjee U."/>
            <person name="Singh P."/>
            <person name="Sangwan N."/>
            <person name="Mahato N.K."/>
        </authorList>
    </citation>
    <scope>NUCLEOTIDE SEQUENCE [LARGE SCALE GENOMIC DNA]</scope>
    <source>
        <strain evidence="1 2">DSM 46095</strain>
    </source>
</reference>
<dbReference type="eggNOG" id="ENOG50305NF">
    <property type="taxonomic scope" value="Bacteria"/>
</dbReference>
<evidence type="ECO:0008006" key="3">
    <source>
        <dbReference type="Google" id="ProtNLM"/>
    </source>
</evidence>
<keyword evidence="2" id="KW-1185">Reference proteome</keyword>
<gene>
    <name evidence="1" type="ORF">DV20_34695</name>
</gene>
<dbReference type="AlphaFoldDB" id="A0A066TRZ2"/>
<name>A0A066TRZ2_9PSEU</name>